<reference evidence="3" key="1">
    <citation type="journal article" date="2020" name="bioRxiv">
        <title>Chromosome-level reference genome of the European wasp spider Argiope bruennichi: a resource for studies on range expansion and evolutionary adaptation.</title>
        <authorList>
            <person name="Sheffer M.M."/>
            <person name="Hoppe A."/>
            <person name="Krehenwinkel H."/>
            <person name="Uhl G."/>
            <person name="Kuss A.W."/>
            <person name="Jensen L."/>
            <person name="Jensen C."/>
            <person name="Gillespie R.G."/>
            <person name="Hoff K.J."/>
            <person name="Prost S."/>
        </authorList>
    </citation>
    <scope>NUCLEOTIDE SEQUENCE</scope>
</reference>
<feature type="transmembrane region" description="Helical" evidence="1">
    <location>
        <begin position="30"/>
        <end position="50"/>
    </location>
</feature>
<evidence type="ECO:0000259" key="2">
    <source>
        <dbReference type="Pfam" id="PF01425"/>
    </source>
</evidence>
<keyword evidence="1" id="KW-0812">Transmembrane</keyword>
<evidence type="ECO:0000313" key="4">
    <source>
        <dbReference type="Proteomes" id="UP000807504"/>
    </source>
</evidence>
<dbReference type="EMBL" id="JABXBU010002228">
    <property type="protein sequence ID" value="KAF8771170.1"/>
    <property type="molecule type" value="Genomic_DNA"/>
</dbReference>
<evidence type="ECO:0000313" key="3">
    <source>
        <dbReference type="EMBL" id="KAF8771170.1"/>
    </source>
</evidence>
<proteinExistence type="predicted"/>
<dbReference type="Pfam" id="PF01425">
    <property type="entry name" value="Amidase"/>
    <property type="match status" value="1"/>
</dbReference>
<dbReference type="SUPFAM" id="SSF75304">
    <property type="entry name" value="Amidase signature (AS) enzymes"/>
    <property type="match status" value="1"/>
</dbReference>
<sequence length="102" mass="11379">MLKELIEEFNNIFDEDTILLMPTAPYIAPYHYGAFPFMLSVTYTALFNVFGLPATHCQMGFNQQKLPYGIQIVGCKGNDALTIACAVELEKEFGGWKPPGKV</sequence>
<keyword evidence="3" id="KW-0378">Hydrolase</keyword>
<dbReference type="InterPro" id="IPR036928">
    <property type="entry name" value="AS_sf"/>
</dbReference>
<dbReference type="Gene3D" id="3.90.1300.10">
    <property type="entry name" value="Amidase signature (AS) domain"/>
    <property type="match status" value="1"/>
</dbReference>
<protein>
    <submittedName>
        <fullName evidence="3">Fatty-acid amide hydrolase 2-A like protein</fullName>
    </submittedName>
</protein>
<organism evidence="3 4">
    <name type="scientific">Argiope bruennichi</name>
    <name type="common">Wasp spider</name>
    <name type="synonym">Aranea bruennichi</name>
    <dbReference type="NCBI Taxonomy" id="94029"/>
    <lineage>
        <taxon>Eukaryota</taxon>
        <taxon>Metazoa</taxon>
        <taxon>Ecdysozoa</taxon>
        <taxon>Arthropoda</taxon>
        <taxon>Chelicerata</taxon>
        <taxon>Arachnida</taxon>
        <taxon>Araneae</taxon>
        <taxon>Araneomorphae</taxon>
        <taxon>Entelegynae</taxon>
        <taxon>Araneoidea</taxon>
        <taxon>Araneidae</taxon>
        <taxon>Argiope</taxon>
    </lineage>
</organism>
<keyword evidence="1" id="KW-1133">Transmembrane helix</keyword>
<feature type="domain" description="Amidase" evidence="2">
    <location>
        <begin position="3"/>
        <end position="81"/>
    </location>
</feature>
<accession>A0A8T0EEU4</accession>
<dbReference type="Proteomes" id="UP000807504">
    <property type="component" value="Unassembled WGS sequence"/>
</dbReference>
<keyword evidence="1" id="KW-0472">Membrane</keyword>
<dbReference type="PANTHER" id="PTHR43372:SF4">
    <property type="entry name" value="FATTY-ACID AMIDE HYDROLASE 2"/>
    <property type="match status" value="1"/>
</dbReference>
<keyword evidence="4" id="KW-1185">Reference proteome</keyword>
<evidence type="ECO:0000256" key="1">
    <source>
        <dbReference type="SAM" id="Phobius"/>
    </source>
</evidence>
<dbReference type="AlphaFoldDB" id="A0A8T0EEU4"/>
<gene>
    <name evidence="3" type="ORF">HNY73_018622</name>
</gene>
<dbReference type="GO" id="GO:0016787">
    <property type="term" value="F:hydrolase activity"/>
    <property type="evidence" value="ECO:0007669"/>
    <property type="project" value="UniProtKB-KW"/>
</dbReference>
<dbReference type="InterPro" id="IPR023631">
    <property type="entry name" value="Amidase_dom"/>
</dbReference>
<name>A0A8T0EEU4_ARGBR</name>
<dbReference type="PANTHER" id="PTHR43372">
    <property type="entry name" value="FATTY-ACID AMIDE HYDROLASE"/>
    <property type="match status" value="1"/>
</dbReference>
<comment type="caution">
    <text evidence="3">The sequence shown here is derived from an EMBL/GenBank/DDBJ whole genome shotgun (WGS) entry which is preliminary data.</text>
</comment>
<dbReference type="GO" id="GO:0012505">
    <property type="term" value="C:endomembrane system"/>
    <property type="evidence" value="ECO:0007669"/>
    <property type="project" value="TreeGrafter"/>
</dbReference>
<reference evidence="3" key="2">
    <citation type="submission" date="2020-06" db="EMBL/GenBank/DDBJ databases">
        <authorList>
            <person name="Sheffer M."/>
        </authorList>
    </citation>
    <scope>NUCLEOTIDE SEQUENCE</scope>
</reference>
<dbReference type="InterPro" id="IPR052739">
    <property type="entry name" value="FAAH2"/>
</dbReference>